<evidence type="ECO:0000313" key="5">
    <source>
        <dbReference type="Proteomes" id="UP000074294"/>
    </source>
</evidence>
<protein>
    <recommendedName>
        <fullName evidence="6">OB domain-containing protein</fullName>
    </recommendedName>
</protein>
<keyword evidence="1" id="KW-0238">DNA-binding</keyword>
<dbReference type="InterPro" id="IPR000424">
    <property type="entry name" value="Primosome_PriB/ssb"/>
</dbReference>
<dbReference type="GO" id="GO:0003697">
    <property type="term" value="F:single-stranded DNA binding"/>
    <property type="evidence" value="ECO:0007669"/>
    <property type="project" value="InterPro"/>
</dbReference>
<gene>
    <name evidence="4" type="ORF">APZ16_01420</name>
</gene>
<sequence length="733" mass="80776">MPAPVFRAGHLWLQKTVDFPAADHLRCWEPFFPKNIYKPRRTVLSGLEVEMNFEQMVQRILESSGLSRDEVMSRIRAKQEELGGFVTLEGAANIVARELGIVFERREPETRSLRIEDLLPGMSKVELLARVVRVQEPREFQRPGGKPGQVGSMVLQDSTGEIRLVLWDEKAEILKQGGLKKGDIVRVQGAYVRQGLDRKPELSLGARGSIVLCPDHPLAEELPPLSRSRMKIAELSPQMIEVDVAGRVVTTSEVRSFDRPDGTTGKVATLILMDGTGQVRVSLWDEWAELAKELNRGEVVMLENAVVKAGPAGGLELSLGSGGRLVRNPPGISDLPELRERPLKIAEVEPDMRSLDLAARVRRVLPLREFKRSDGSTGRVLSVVLADDTGALRASFWDHAAELAQKLRANDVVLLRNAYTRSGLGGRPEIHAGRATQVEINPPGVEVAGPQPQPLKIKDLEPNLEAVEVVGRIVELSGWREFTRPDGSRGKVASLVLGDDSGTVRVSLWQEHAEKAERMKVGDVVRLVDAYTTLGAFGQTELHLGRQGQLELNPALELPEVALGESSVPGPERVAISQVDREGMRVEVRGTVIQVFHRRPIFEVCPSCGRSVGGLETSLICEECGKQVVPEHRAVVSLLLDDGTGNIRVALFGRVAERLLGMGAQQVFEALKANPDLAAFYGGLGLVGRELLVSGVSRRDRYFDQLELRAQDFQIPDPLREARMLLKRLKEMT</sequence>
<evidence type="ECO:0000259" key="2">
    <source>
        <dbReference type="Pfam" id="PF01336"/>
    </source>
</evidence>
<dbReference type="InterPro" id="IPR018716">
    <property type="entry name" value="DUF2240"/>
</dbReference>
<accession>A0A147JTQ8</accession>
<comment type="caution">
    <text evidence="4">The sequence shown here is derived from an EMBL/GenBank/DDBJ whole genome shotgun (WGS) entry which is preliminary data.</text>
</comment>
<feature type="domain" description="OB" evidence="2">
    <location>
        <begin position="467"/>
        <end position="527"/>
    </location>
</feature>
<dbReference type="Pfam" id="PF01336">
    <property type="entry name" value="tRNA_anti-codon"/>
    <property type="match status" value="2"/>
</dbReference>
<feature type="domain" description="Replication factor A C-terminal" evidence="3">
    <location>
        <begin position="587"/>
        <end position="675"/>
    </location>
</feature>
<dbReference type="STRING" id="1776334.APZ16_01420"/>
<dbReference type="AlphaFoldDB" id="A0A147JTQ8"/>
<name>A0A147JTQ8_HADYE</name>
<dbReference type="GO" id="GO:0000724">
    <property type="term" value="P:double-strand break repair via homologous recombination"/>
    <property type="evidence" value="ECO:0007669"/>
    <property type="project" value="TreeGrafter"/>
</dbReference>
<dbReference type="InterPro" id="IPR051231">
    <property type="entry name" value="SOSS-B"/>
</dbReference>
<dbReference type="InterPro" id="IPR004365">
    <property type="entry name" value="NA-bd_OB_tRNA"/>
</dbReference>
<dbReference type="Pfam" id="PF09999">
    <property type="entry name" value="DUF2240"/>
    <property type="match status" value="1"/>
</dbReference>
<proteinExistence type="predicted"/>
<dbReference type="PANTHER" id="PTHR13356:SF0">
    <property type="entry name" value="SOSS COMPLEX SUBUNIT B HOMOLOG"/>
    <property type="match status" value="1"/>
</dbReference>
<dbReference type="Pfam" id="PF08646">
    <property type="entry name" value="Rep_fac-A_C"/>
    <property type="match status" value="1"/>
</dbReference>
<dbReference type="EMBL" id="LQMQ01000055">
    <property type="protein sequence ID" value="KUO39834.1"/>
    <property type="molecule type" value="Genomic_DNA"/>
</dbReference>
<evidence type="ECO:0000256" key="1">
    <source>
        <dbReference type="ARBA" id="ARBA00023125"/>
    </source>
</evidence>
<dbReference type="PROSITE" id="PS50935">
    <property type="entry name" value="SSB"/>
    <property type="match status" value="1"/>
</dbReference>
<organism evidence="4 5">
    <name type="scientific">Hadarchaeum yellowstonense</name>
    <dbReference type="NCBI Taxonomy" id="1776334"/>
    <lineage>
        <taxon>Archaea</taxon>
        <taxon>Methanobacteriati</taxon>
        <taxon>Candidatus Hadarchaeota</taxon>
        <taxon>Candidatus Hadarchaeia</taxon>
        <taxon>Candidatus Hadarchaeales</taxon>
        <taxon>Candidatus Hadarchaeaceae</taxon>
        <taxon>Candidatus Hadarchaeum</taxon>
    </lineage>
</organism>
<dbReference type="Gene3D" id="2.40.50.140">
    <property type="entry name" value="Nucleic acid-binding proteins"/>
    <property type="match status" value="5"/>
</dbReference>
<dbReference type="GO" id="GO:0010212">
    <property type="term" value="P:response to ionizing radiation"/>
    <property type="evidence" value="ECO:0007669"/>
    <property type="project" value="TreeGrafter"/>
</dbReference>
<dbReference type="CDD" id="cd04491">
    <property type="entry name" value="SoSSB_OBF"/>
    <property type="match status" value="4"/>
</dbReference>
<dbReference type="SUPFAM" id="SSF50249">
    <property type="entry name" value="Nucleic acid-binding proteins"/>
    <property type="match status" value="5"/>
</dbReference>
<dbReference type="InterPro" id="IPR013955">
    <property type="entry name" value="Rep_factor-A_C"/>
</dbReference>
<evidence type="ECO:0000313" key="4">
    <source>
        <dbReference type="EMBL" id="KUO39834.1"/>
    </source>
</evidence>
<dbReference type="InterPro" id="IPR012340">
    <property type="entry name" value="NA-bd_OB-fold"/>
</dbReference>
<feature type="domain" description="OB" evidence="2">
    <location>
        <begin position="242"/>
        <end position="318"/>
    </location>
</feature>
<dbReference type="Proteomes" id="UP000074294">
    <property type="component" value="Unassembled WGS sequence"/>
</dbReference>
<evidence type="ECO:0008006" key="6">
    <source>
        <dbReference type="Google" id="ProtNLM"/>
    </source>
</evidence>
<reference evidence="4 5" key="1">
    <citation type="journal article" date="2016" name="Nat. Microbiol.">
        <title>Genomic inference of the metabolism of cosmopolitan subsurface Archaea, Hadesarchaea.</title>
        <authorList>
            <person name="Baker B.J."/>
            <person name="Saw J.H."/>
            <person name="Lind A.E."/>
            <person name="Lazar C.S."/>
            <person name="Hinrichs K.-U."/>
            <person name="Teske A.P."/>
            <person name="Ettema T.J."/>
        </authorList>
    </citation>
    <scope>NUCLEOTIDE SEQUENCE [LARGE SCALE GENOMIC DNA]</scope>
</reference>
<evidence type="ECO:0000259" key="3">
    <source>
        <dbReference type="Pfam" id="PF08646"/>
    </source>
</evidence>
<dbReference type="PANTHER" id="PTHR13356">
    <property type="entry name" value="OB FOLD NUCLEIC ACID BINDING PROTEIN-RELATED"/>
    <property type="match status" value="1"/>
</dbReference>